<evidence type="ECO:0000313" key="1">
    <source>
        <dbReference type="EMBL" id="MBG0562619.1"/>
    </source>
</evidence>
<keyword evidence="2" id="KW-1185">Reference proteome</keyword>
<dbReference type="RefSeq" id="WP_196414429.1">
    <property type="nucleotide sequence ID" value="NZ_JADQTO010000006.1"/>
</dbReference>
<gene>
    <name evidence="1" type="ORF">I4J89_14270</name>
</gene>
<reference evidence="1" key="1">
    <citation type="submission" date="2020-11" db="EMBL/GenBank/DDBJ databases">
        <title>Isolation and identification of active actinomycetes.</title>
        <authorList>
            <person name="Sun X."/>
        </authorList>
    </citation>
    <scope>NUCLEOTIDE SEQUENCE</scope>
    <source>
        <strain evidence="1">NEAU-A11</strain>
    </source>
</reference>
<dbReference type="Proteomes" id="UP000598146">
    <property type="component" value="Unassembled WGS sequence"/>
</dbReference>
<dbReference type="AlphaFoldDB" id="A0A931G1S6"/>
<organism evidence="1 2">
    <name type="scientific">Actinoplanes aureus</name>
    <dbReference type="NCBI Taxonomy" id="2792083"/>
    <lineage>
        <taxon>Bacteria</taxon>
        <taxon>Bacillati</taxon>
        <taxon>Actinomycetota</taxon>
        <taxon>Actinomycetes</taxon>
        <taxon>Micromonosporales</taxon>
        <taxon>Micromonosporaceae</taxon>
        <taxon>Actinoplanes</taxon>
    </lineage>
</organism>
<protein>
    <submittedName>
        <fullName evidence="1">Uncharacterized protein</fullName>
    </submittedName>
</protein>
<accession>A0A931G1S6</accession>
<name>A0A931G1S6_9ACTN</name>
<evidence type="ECO:0000313" key="2">
    <source>
        <dbReference type="Proteomes" id="UP000598146"/>
    </source>
</evidence>
<comment type="caution">
    <text evidence="1">The sequence shown here is derived from an EMBL/GenBank/DDBJ whole genome shotgun (WGS) entry which is preliminary data.</text>
</comment>
<dbReference type="InterPro" id="IPR015422">
    <property type="entry name" value="PyrdxlP-dep_Trfase_small"/>
</dbReference>
<sequence>MPPEPSREIGSEYHWDPAALLSAERGGLPGWLPARRALYATASGALSELLRLLAPAGRLHVPSYFCMGVAELLSERIPISWYRHLPDGRGPRLDTLRAADGDVVLAQNLFGRDAGAPWEAWTRVHPGVTVIEDHSHDPLSEWACASTAAYAVASLRKTLPLPDGGLLWSPRGLDLPRPVGPESPGAARKLAGMLLKAAWLAGRPVPKDRFRALQQQGEQELLGSTAPASAVTVATLPLLDTAGLRTASARHAADLAEALSARTPAWWVSGAGPFRVQLECASESVRDALLAHLARNGVYAPVHWRQERDRWWSGDEEAAALAARMLTLPVDHRCGPGDVRRIAEVVRAFVPSPVAGAA</sequence>
<dbReference type="EMBL" id="JADQTO010000006">
    <property type="protein sequence ID" value="MBG0562619.1"/>
    <property type="molecule type" value="Genomic_DNA"/>
</dbReference>
<dbReference type="Gene3D" id="3.90.1150.10">
    <property type="entry name" value="Aspartate Aminotransferase, domain 1"/>
    <property type="match status" value="1"/>
</dbReference>
<proteinExistence type="predicted"/>